<protein>
    <recommendedName>
        <fullName evidence="3">Peptidase S9 prolyl oligopeptidase catalytic domain-containing protein</fullName>
    </recommendedName>
</protein>
<feature type="signal peptide" evidence="2">
    <location>
        <begin position="1"/>
        <end position="32"/>
    </location>
</feature>
<dbReference type="SUPFAM" id="SSF53474">
    <property type="entry name" value="alpha/beta-Hydrolases"/>
    <property type="match status" value="1"/>
</dbReference>
<dbReference type="Gene3D" id="2.120.10.30">
    <property type="entry name" value="TolB, C-terminal domain"/>
    <property type="match status" value="1"/>
</dbReference>
<evidence type="ECO:0000313" key="5">
    <source>
        <dbReference type="Proteomes" id="UP000561459"/>
    </source>
</evidence>
<gene>
    <name evidence="4" type="ORF">GGR39_003429</name>
</gene>
<dbReference type="Pfam" id="PF00326">
    <property type="entry name" value="Peptidase_S9"/>
    <property type="match status" value="1"/>
</dbReference>
<dbReference type="GO" id="GO:0008236">
    <property type="term" value="F:serine-type peptidase activity"/>
    <property type="evidence" value="ECO:0007669"/>
    <property type="project" value="InterPro"/>
</dbReference>
<dbReference type="AlphaFoldDB" id="A0A7W6FZU6"/>
<organism evidence="4 5">
    <name type="scientific">Novosphingobium fluoreni</name>
    <dbReference type="NCBI Taxonomy" id="1391222"/>
    <lineage>
        <taxon>Bacteria</taxon>
        <taxon>Pseudomonadati</taxon>
        <taxon>Pseudomonadota</taxon>
        <taxon>Alphaproteobacteria</taxon>
        <taxon>Sphingomonadales</taxon>
        <taxon>Sphingomonadaceae</taxon>
        <taxon>Novosphingobium</taxon>
    </lineage>
</organism>
<accession>A0A7W6FZU6</accession>
<reference evidence="4 5" key="1">
    <citation type="submission" date="2020-08" db="EMBL/GenBank/DDBJ databases">
        <title>Genomic Encyclopedia of Type Strains, Phase IV (KMG-IV): sequencing the most valuable type-strain genomes for metagenomic binning, comparative biology and taxonomic classification.</title>
        <authorList>
            <person name="Goeker M."/>
        </authorList>
    </citation>
    <scope>NUCLEOTIDE SEQUENCE [LARGE SCALE GENOMIC DNA]</scope>
    <source>
        <strain evidence="4 5">DSM 27568</strain>
    </source>
</reference>
<dbReference type="GO" id="GO:0006508">
    <property type="term" value="P:proteolysis"/>
    <property type="evidence" value="ECO:0007669"/>
    <property type="project" value="InterPro"/>
</dbReference>
<name>A0A7W6FZU6_9SPHN</name>
<dbReference type="Gene3D" id="3.40.50.1820">
    <property type="entry name" value="alpha/beta hydrolase"/>
    <property type="match status" value="1"/>
</dbReference>
<dbReference type="EMBL" id="JACIDY010000017">
    <property type="protein sequence ID" value="MBB3941748.1"/>
    <property type="molecule type" value="Genomic_DNA"/>
</dbReference>
<keyword evidence="5" id="KW-1185">Reference proteome</keyword>
<feature type="chain" id="PRO_5030543732" description="Peptidase S9 prolyl oligopeptidase catalytic domain-containing protein" evidence="2">
    <location>
        <begin position="33"/>
        <end position="729"/>
    </location>
</feature>
<evidence type="ECO:0000259" key="3">
    <source>
        <dbReference type="Pfam" id="PF00326"/>
    </source>
</evidence>
<dbReference type="SUPFAM" id="SSF82171">
    <property type="entry name" value="DPP6 N-terminal domain-like"/>
    <property type="match status" value="1"/>
</dbReference>
<dbReference type="InterPro" id="IPR029058">
    <property type="entry name" value="AB_hydrolase_fold"/>
</dbReference>
<sequence length="729" mass="78867">MTRKLSPPPPASALFCSALGAMFLVLASGAAAEPDGQGSSARPAAIAGHATDLGLAHRCDRLALASKVLAATHPATPADLLSLRDFGGSNLDAAAPPGFAISPDGTHLAVQVRQAAPTSNTYCQALLVFDLDRPEARPVTITLGPQLARDTFTMYGMAGFPMGNPRPLTPAWSPDGRWLAFIQRVEDYDGLFLVPAAGGAVVPLARPPADVTDFSWADDATTLDYETNAPRLDAERRQAQEGRDGYRYDDRFWMLATTTPFVRGSFEAARVRLTLNRTGAVRTAIPMVNAAVNAGANRAWVSLDSQPAGAFRTRVHARVGSAETPCRFQTCEAAEAAWWSAPLQSVVFVRREGHASSRTALYTWRPGRQAPRRIAATDDALSGCTLAGERLVCGRERSAFPRDIISFDLQTGHGTPLVDLNPEWNAVAPARITRLRWTNRFGLPAFGDLVVPQRVAVEARLPLVVVQYETRGFLRGGTGDEYPIRAMADAGFAVLSINRPMDLGVWLARSGRPASQQDLMANWADRASVHDSLLEAIRQAAAVVPLDMSRIAVTGLSDGASTATYALIHSRVFSLALLSTCCEDPAVTTTAIGPAYEEMQRMNGYPVPWERHRDSWHEMSLAMNAEHICAEIQIQAADREARMALATVAAVRNAGVRIEMYLYPDEYHVKWQPAHRAAIYRRNLNALVAWRSRPPVACPSQRTTADLTPNAAPRPRSRPAAADAGTDGT</sequence>
<evidence type="ECO:0000256" key="1">
    <source>
        <dbReference type="SAM" id="MobiDB-lite"/>
    </source>
</evidence>
<comment type="caution">
    <text evidence="4">The sequence shown here is derived from an EMBL/GenBank/DDBJ whole genome shotgun (WGS) entry which is preliminary data.</text>
</comment>
<dbReference type="NCBIfam" id="NF033523">
    <property type="entry name" value="lasso_peptidase"/>
    <property type="match status" value="1"/>
</dbReference>
<dbReference type="Pfam" id="PF07676">
    <property type="entry name" value="PD40"/>
    <property type="match status" value="1"/>
</dbReference>
<feature type="domain" description="Peptidase S9 prolyl oligopeptidase catalytic" evidence="3">
    <location>
        <begin position="533"/>
        <end position="684"/>
    </location>
</feature>
<feature type="region of interest" description="Disordered" evidence="1">
    <location>
        <begin position="697"/>
        <end position="729"/>
    </location>
</feature>
<feature type="compositionally biased region" description="Low complexity" evidence="1">
    <location>
        <begin position="711"/>
        <end position="729"/>
    </location>
</feature>
<dbReference type="Proteomes" id="UP000561459">
    <property type="component" value="Unassembled WGS sequence"/>
</dbReference>
<dbReference type="InterPro" id="IPR001375">
    <property type="entry name" value="Peptidase_S9_cat"/>
</dbReference>
<dbReference type="InterPro" id="IPR011659">
    <property type="entry name" value="WD40"/>
</dbReference>
<evidence type="ECO:0000313" key="4">
    <source>
        <dbReference type="EMBL" id="MBB3941748.1"/>
    </source>
</evidence>
<keyword evidence="2" id="KW-0732">Signal</keyword>
<dbReference type="InterPro" id="IPR053536">
    <property type="entry name" value="Lasso_peptide_isopeptidase"/>
</dbReference>
<evidence type="ECO:0000256" key="2">
    <source>
        <dbReference type="SAM" id="SignalP"/>
    </source>
</evidence>
<dbReference type="InterPro" id="IPR011042">
    <property type="entry name" value="6-blade_b-propeller_TolB-like"/>
</dbReference>
<proteinExistence type="predicted"/>